<dbReference type="InterPro" id="IPR023155">
    <property type="entry name" value="Cyt_c-552/4"/>
</dbReference>
<dbReference type="InterPro" id="IPR019734">
    <property type="entry name" value="TPR_rpt"/>
</dbReference>
<dbReference type="InterPro" id="IPR036280">
    <property type="entry name" value="Multihaem_cyt_sf"/>
</dbReference>
<dbReference type="PANTHER" id="PTHR35038">
    <property type="entry name" value="DISSIMILATORY SULFITE REDUCTASE SIRA"/>
    <property type="match status" value="1"/>
</dbReference>
<feature type="domain" description="Cytochrome c-552/4" evidence="3">
    <location>
        <begin position="192"/>
        <end position="231"/>
    </location>
</feature>
<dbReference type="PROSITE" id="PS50005">
    <property type="entry name" value="TPR"/>
    <property type="match status" value="1"/>
</dbReference>
<accession>A0ABT0UAI9</accession>
<dbReference type="Proteomes" id="UP001202961">
    <property type="component" value="Unassembled WGS sequence"/>
</dbReference>
<gene>
    <name evidence="4" type="ORF">NB063_25695</name>
</gene>
<evidence type="ECO:0000256" key="2">
    <source>
        <dbReference type="PROSITE-ProRule" id="PRU00339"/>
    </source>
</evidence>
<name>A0ABT0UAI9_9BACT</name>
<dbReference type="SUPFAM" id="SSF48695">
    <property type="entry name" value="Multiheme cytochromes"/>
    <property type="match status" value="1"/>
</dbReference>
<evidence type="ECO:0000313" key="4">
    <source>
        <dbReference type="EMBL" id="MCM2374022.1"/>
    </source>
</evidence>
<evidence type="ECO:0000256" key="1">
    <source>
        <dbReference type="ARBA" id="ARBA00022729"/>
    </source>
</evidence>
<sequence>MPDHSTRSFIARRPWTVAAVAVSVLIAGGVMADYFRGLPPDAVATFVGRDTCVQCHETEMHAFTGSHHDLAMDVATDETVLGDFNNVTFVNDGIRSRLYRDGDRFMIYTEGPSGEMEDFEVKYVFGVDPLQQYMVEFDRDKNTAEDEVGRVQVLRISWDVHRKEWFYLRPPDVKEKLKPDDPLHWTGVAQRWQTMCAECHSTNLKRNYDVATQRYHTTFSEIDVSCEACHGPASLHVEMANSNSLFWDRHRGYGLVNLKTVDTTPQIETCAPCHSRRGVLDGTMTPGASYCNHYSLELLRSDTYHDDGQIKDEVYVYGSFIQSKMYHNGIRCTDCHDPHSLDLKHPGNETCTSCHQHAAGKYDVPSHHHHAVGTEGAMCVNCHMPHTTYMAVDPRRDHSFRVPRPDLSVELKTPNACSGCHVEDQRESLPAEVAEELKLYQDWLLAAAEGNEAVAEAIRKTDRWCDEACDKWYGPERLKPPHYAEALAALRSGDRSGVTKALRLVAGSSAPAKEALTPVIARATALDELVQRGHVEAAQAAKQLIVENEQSPDSVHPILLATAARTIGMLGGNVIDPVEVEKTLYPLIKDPSRLVRSEAARGIVNGGAYTRVSGKKRQDLDQVLADVKDELMFASDRAGAHMGWAMLSEQRGQWAEAIRSYSNAMRVEPGTTGPRTNLAALLDRLVEMAAENNTAREVLQAVGGEEGIEGVQKKISQLRREELPLLARDAELAPDIADLQYRYGLALYLSGDLPAARKQLQRAAELAPDVELFGTALRMLDEHMKNQ</sequence>
<dbReference type="InterPro" id="IPR011990">
    <property type="entry name" value="TPR-like_helical_dom_sf"/>
</dbReference>
<dbReference type="EMBL" id="JAMQBK010000078">
    <property type="protein sequence ID" value="MCM2374022.1"/>
    <property type="molecule type" value="Genomic_DNA"/>
</dbReference>
<dbReference type="Gene3D" id="1.25.40.10">
    <property type="entry name" value="Tetratricopeptide repeat domain"/>
    <property type="match status" value="2"/>
</dbReference>
<dbReference type="InterPro" id="IPR051829">
    <property type="entry name" value="Multiheme_Cytochr_ET"/>
</dbReference>
<evidence type="ECO:0000259" key="3">
    <source>
        <dbReference type="Pfam" id="PF13435"/>
    </source>
</evidence>
<protein>
    <recommendedName>
        <fullName evidence="3">Cytochrome c-552/4 domain-containing protein</fullName>
    </recommendedName>
</protein>
<organism evidence="4 5">
    <name type="scientific">Aporhodopirellula aestuarii</name>
    <dbReference type="NCBI Taxonomy" id="2950107"/>
    <lineage>
        <taxon>Bacteria</taxon>
        <taxon>Pseudomonadati</taxon>
        <taxon>Planctomycetota</taxon>
        <taxon>Planctomycetia</taxon>
        <taxon>Pirellulales</taxon>
        <taxon>Pirellulaceae</taxon>
        <taxon>Aporhodopirellula</taxon>
    </lineage>
</organism>
<dbReference type="SUPFAM" id="SSF48452">
    <property type="entry name" value="TPR-like"/>
    <property type="match status" value="1"/>
</dbReference>
<keyword evidence="5" id="KW-1185">Reference proteome</keyword>
<dbReference type="PANTHER" id="PTHR35038:SF8">
    <property type="entry name" value="C-TYPE POLYHEME CYTOCHROME OMCC"/>
    <property type="match status" value="1"/>
</dbReference>
<dbReference type="SMART" id="SM00028">
    <property type="entry name" value="TPR"/>
    <property type="match status" value="2"/>
</dbReference>
<proteinExistence type="predicted"/>
<dbReference type="CDD" id="cd08168">
    <property type="entry name" value="Cytochrom_C3"/>
    <property type="match status" value="1"/>
</dbReference>
<feature type="repeat" description="TPR" evidence="2">
    <location>
        <begin position="737"/>
        <end position="770"/>
    </location>
</feature>
<dbReference type="Gene3D" id="1.10.1130.10">
    <property type="entry name" value="Flavocytochrome C3, Chain A"/>
    <property type="match status" value="2"/>
</dbReference>
<reference evidence="4 5" key="1">
    <citation type="journal article" date="2022" name="Syst. Appl. Microbiol.">
        <title>Rhodopirellula aestuarii sp. nov., a novel member of the genus Rhodopirellula isolated from brackish sediments collected in the Tagus River estuary, Portugal.</title>
        <authorList>
            <person name="Vitorino I.R."/>
            <person name="Klimek D."/>
            <person name="Calusinska M."/>
            <person name="Lobo-da-Cunha A."/>
            <person name="Vasconcelos V."/>
            <person name="Lage O.M."/>
        </authorList>
    </citation>
    <scope>NUCLEOTIDE SEQUENCE [LARGE SCALE GENOMIC DNA]</scope>
    <source>
        <strain evidence="4 5">ICT_H3.1</strain>
    </source>
</reference>
<comment type="caution">
    <text evidence="4">The sequence shown here is derived from an EMBL/GenBank/DDBJ whole genome shotgun (WGS) entry which is preliminary data.</text>
</comment>
<keyword evidence="2" id="KW-0802">TPR repeat</keyword>
<dbReference type="Pfam" id="PF13435">
    <property type="entry name" value="Cytochrome_C554"/>
    <property type="match status" value="1"/>
</dbReference>
<dbReference type="RefSeq" id="WP_250931895.1">
    <property type="nucleotide sequence ID" value="NZ_JAMQBK010000078.1"/>
</dbReference>
<keyword evidence="1" id="KW-0732">Signal</keyword>
<evidence type="ECO:0000313" key="5">
    <source>
        <dbReference type="Proteomes" id="UP001202961"/>
    </source>
</evidence>